<dbReference type="InterPro" id="IPR050266">
    <property type="entry name" value="AB_hydrolase_sf"/>
</dbReference>
<evidence type="ECO:0000313" key="2">
    <source>
        <dbReference type="EMBL" id="NGZ82671.1"/>
    </source>
</evidence>
<dbReference type="EMBL" id="JAADJT010000001">
    <property type="protein sequence ID" value="NGZ82671.1"/>
    <property type="molecule type" value="Genomic_DNA"/>
</dbReference>
<dbReference type="PANTHER" id="PTHR43798:SF33">
    <property type="entry name" value="HYDROLASE, PUTATIVE (AFU_ORTHOLOGUE AFUA_2G14860)-RELATED"/>
    <property type="match status" value="1"/>
</dbReference>
<accession>A0ABX0FEG4</accession>
<dbReference type="PRINTS" id="PR00412">
    <property type="entry name" value="EPOXHYDRLASE"/>
</dbReference>
<dbReference type="PANTHER" id="PTHR43798">
    <property type="entry name" value="MONOACYLGLYCEROL LIPASE"/>
    <property type="match status" value="1"/>
</dbReference>
<evidence type="ECO:0000313" key="3">
    <source>
        <dbReference type="Proteomes" id="UP000666369"/>
    </source>
</evidence>
<dbReference type="InterPro" id="IPR000073">
    <property type="entry name" value="AB_hydrolase_1"/>
</dbReference>
<feature type="domain" description="AB hydrolase-1" evidence="1">
    <location>
        <begin position="20"/>
        <end position="223"/>
    </location>
</feature>
<dbReference type="SUPFAM" id="SSF53474">
    <property type="entry name" value="alpha/beta-Hydrolases"/>
    <property type="match status" value="1"/>
</dbReference>
<dbReference type="GO" id="GO:0016787">
    <property type="term" value="F:hydrolase activity"/>
    <property type="evidence" value="ECO:0007669"/>
    <property type="project" value="UniProtKB-KW"/>
</dbReference>
<comment type="caution">
    <text evidence="2">The sequence shown here is derived from an EMBL/GenBank/DDBJ whole genome shotgun (WGS) entry which is preliminary data.</text>
</comment>
<dbReference type="InterPro" id="IPR000639">
    <property type="entry name" value="Epox_hydrolase-like"/>
</dbReference>
<dbReference type="Proteomes" id="UP000666369">
    <property type="component" value="Unassembled WGS sequence"/>
</dbReference>
<dbReference type="Gene3D" id="3.40.50.1820">
    <property type="entry name" value="alpha/beta hydrolase"/>
    <property type="match status" value="1"/>
</dbReference>
<name>A0ABX0FEG4_9BURK</name>
<dbReference type="InterPro" id="IPR029058">
    <property type="entry name" value="AB_hydrolase_fold"/>
</dbReference>
<protein>
    <submittedName>
        <fullName evidence="2">Alpha/beta hydrolase</fullName>
    </submittedName>
</protein>
<dbReference type="RefSeq" id="WP_166097283.1">
    <property type="nucleotide sequence ID" value="NZ_JAADJT010000001.1"/>
</dbReference>
<organism evidence="2 3">
    <name type="scientific">Duganella aceris</name>
    <dbReference type="NCBI Taxonomy" id="2703883"/>
    <lineage>
        <taxon>Bacteria</taxon>
        <taxon>Pseudomonadati</taxon>
        <taxon>Pseudomonadota</taxon>
        <taxon>Betaproteobacteria</taxon>
        <taxon>Burkholderiales</taxon>
        <taxon>Oxalobacteraceae</taxon>
        <taxon>Telluria group</taxon>
        <taxon>Duganella</taxon>
    </lineage>
</organism>
<evidence type="ECO:0000259" key="1">
    <source>
        <dbReference type="Pfam" id="PF00561"/>
    </source>
</evidence>
<dbReference type="Pfam" id="PF00561">
    <property type="entry name" value="Abhydrolase_1"/>
    <property type="match status" value="1"/>
</dbReference>
<keyword evidence="3" id="KW-1185">Reference proteome</keyword>
<proteinExistence type="predicted"/>
<reference evidence="3" key="2">
    <citation type="submission" date="2023-07" db="EMBL/GenBank/DDBJ databases">
        <title>Duganella aceri sp. nov., isolated from tree sap.</title>
        <authorList>
            <person name="Kim I.S."/>
        </authorList>
    </citation>
    <scope>NUCLEOTIDE SEQUENCE [LARGE SCALE GENOMIC DNA]</scope>
    <source>
        <strain evidence="3">SAP-35</strain>
    </source>
</reference>
<gene>
    <name evidence="2" type="ORF">GW587_00135</name>
</gene>
<keyword evidence="2" id="KW-0378">Hydrolase</keyword>
<sequence>MTIHSLRVQRPSADSRADVLYVHGSTFGAGLSIFYRLDGRSWADALNDAGFTAWGFDFAGYGDSERYPPDSDRAVGRLEQAVPQLLWAIQAVRERNGGRPIHLLGHSWGATVAAACAAAHPDGIAALVLFAPIVMRAGPTRPAGAYIPAAAAAATSTPSHYPLTLWAQYRRFVEDVPRGQSQVFSEAHFQAWGEAFLATDPQAQSRTPPAVSTPAGPQRDVQALWSGQSLYDPSRIAAPTLLVRGEWDTVCDADDAASLLAAVNASASACGGAVIERATHLMHLEAQRGLLYDAVNTFLLRSAS</sequence>
<reference evidence="2 3" key="1">
    <citation type="submission" date="2020-01" db="EMBL/GenBank/DDBJ databases">
        <authorList>
            <person name="Lee S.D."/>
        </authorList>
    </citation>
    <scope>NUCLEOTIDE SEQUENCE [LARGE SCALE GENOMIC DNA]</scope>
    <source>
        <strain evidence="2 3">SAP-35</strain>
    </source>
</reference>